<keyword evidence="4" id="KW-1185">Reference proteome</keyword>
<evidence type="ECO:0000256" key="1">
    <source>
        <dbReference type="SAM" id="MobiDB-lite"/>
    </source>
</evidence>
<keyword evidence="2" id="KW-0472">Membrane</keyword>
<protein>
    <submittedName>
        <fullName evidence="3">Uncharacterized protein</fullName>
    </submittedName>
</protein>
<feature type="transmembrane region" description="Helical" evidence="2">
    <location>
        <begin position="7"/>
        <end position="26"/>
    </location>
</feature>
<accession>A0A445DEG8</accession>
<dbReference type="AlphaFoldDB" id="A0A445DEG8"/>
<evidence type="ECO:0000256" key="2">
    <source>
        <dbReference type="SAM" id="Phobius"/>
    </source>
</evidence>
<evidence type="ECO:0000313" key="3">
    <source>
        <dbReference type="EMBL" id="RYR61570.1"/>
    </source>
</evidence>
<name>A0A445DEG8_ARAHY</name>
<dbReference type="InterPro" id="IPR006747">
    <property type="entry name" value="DUF599"/>
</dbReference>
<sequence>MMRIGVYLDTILVPLSLFITIGYHAYLCHSIKNKPSRTTFGLNKLRRTSWGLNLNQGDDKKNMLTVQSMRNTLMEAIFIASITILINMALAALSNNAYSARHSVFTSKFFGSKSDNIITLKYGSASLCLVLSFLFSSMAIGFLIDANFLMNTHGEFLSWNYTQTILERGFTFALIGSRFFCVSVPLMLWMLGPVTVFLASLGLVCLLHEFDFVSKVSNLAINNRSGNQDHAMADDIPKDRHTAFDSEAREEEQHNDEQALAIPHQADRG</sequence>
<dbReference type="PANTHER" id="PTHR31881:SF11">
    <property type="entry name" value="PROTEIN, PUTATIVE-RELATED"/>
    <property type="match status" value="1"/>
</dbReference>
<feature type="region of interest" description="Disordered" evidence="1">
    <location>
        <begin position="245"/>
        <end position="269"/>
    </location>
</feature>
<feature type="transmembrane region" description="Helical" evidence="2">
    <location>
        <begin position="76"/>
        <end position="98"/>
    </location>
</feature>
<feature type="compositionally biased region" description="Basic and acidic residues" evidence="1">
    <location>
        <begin position="245"/>
        <end position="257"/>
    </location>
</feature>
<dbReference type="EMBL" id="SDMP01000004">
    <property type="protein sequence ID" value="RYR61570.1"/>
    <property type="molecule type" value="Genomic_DNA"/>
</dbReference>
<keyword evidence="2" id="KW-0812">Transmembrane</keyword>
<dbReference type="Proteomes" id="UP000289738">
    <property type="component" value="Chromosome A04"/>
</dbReference>
<keyword evidence="2" id="KW-1133">Transmembrane helix</keyword>
<organism evidence="3 4">
    <name type="scientific">Arachis hypogaea</name>
    <name type="common">Peanut</name>
    <dbReference type="NCBI Taxonomy" id="3818"/>
    <lineage>
        <taxon>Eukaryota</taxon>
        <taxon>Viridiplantae</taxon>
        <taxon>Streptophyta</taxon>
        <taxon>Embryophyta</taxon>
        <taxon>Tracheophyta</taxon>
        <taxon>Spermatophyta</taxon>
        <taxon>Magnoliopsida</taxon>
        <taxon>eudicotyledons</taxon>
        <taxon>Gunneridae</taxon>
        <taxon>Pentapetalae</taxon>
        <taxon>rosids</taxon>
        <taxon>fabids</taxon>
        <taxon>Fabales</taxon>
        <taxon>Fabaceae</taxon>
        <taxon>Papilionoideae</taxon>
        <taxon>50 kb inversion clade</taxon>
        <taxon>dalbergioids sensu lato</taxon>
        <taxon>Dalbergieae</taxon>
        <taxon>Pterocarpus clade</taxon>
        <taxon>Arachis</taxon>
    </lineage>
</organism>
<proteinExistence type="predicted"/>
<gene>
    <name evidence="3" type="ORF">Ahy_A04g018750</name>
</gene>
<reference evidence="3 4" key="1">
    <citation type="submission" date="2019-01" db="EMBL/GenBank/DDBJ databases">
        <title>Sequencing of cultivated peanut Arachis hypogaea provides insights into genome evolution and oil improvement.</title>
        <authorList>
            <person name="Chen X."/>
        </authorList>
    </citation>
    <scope>NUCLEOTIDE SEQUENCE [LARGE SCALE GENOMIC DNA]</scope>
    <source>
        <strain evidence="4">cv. Fuhuasheng</strain>
        <tissue evidence="3">Leaves</tissue>
    </source>
</reference>
<comment type="caution">
    <text evidence="3">The sequence shown here is derived from an EMBL/GenBank/DDBJ whole genome shotgun (WGS) entry which is preliminary data.</text>
</comment>
<feature type="transmembrane region" description="Helical" evidence="2">
    <location>
        <begin position="186"/>
        <end position="207"/>
    </location>
</feature>
<dbReference type="Pfam" id="PF04654">
    <property type="entry name" value="DUF599"/>
    <property type="match status" value="1"/>
</dbReference>
<evidence type="ECO:0000313" key="4">
    <source>
        <dbReference type="Proteomes" id="UP000289738"/>
    </source>
</evidence>
<feature type="transmembrane region" description="Helical" evidence="2">
    <location>
        <begin position="119"/>
        <end position="144"/>
    </location>
</feature>
<dbReference type="PANTHER" id="PTHR31881">
    <property type="match status" value="1"/>
</dbReference>